<dbReference type="FunFam" id="3.10.20.30:FF:000030">
    <property type="entry name" value="P-loop containing nucleoside triphosphate hydrolase protein"/>
    <property type="match status" value="1"/>
</dbReference>
<dbReference type="InterPro" id="IPR013646">
    <property type="entry name" value="YGR210-like_G4"/>
</dbReference>
<dbReference type="Gene3D" id="1.10.8.470">
    <property type="match status" value="1"/>
</dbReference>
<dbReference type="PANTHER" id="PTHR23305">
    <property type="entry name" value="OBG GTPASE FAMILY"/>
    <property type="match status" value="1"/>
</dbReference>
<organism evidence="4 5">
    <name type="scientific">Ophiocordyceps australis</name>
    <dbReference type="NCBI Taxonomy" id="1399860"/>
    <lineage>
        <taxon>Eukaryota</taxon>
        <taxon>Fungi</taxon>
        <taxon>Dikarya</taxon>
        <taxon>Ascomycota</taxon>
        <taxon>Pezizomycotina</taxon>
        <taxon>Sordariomycetes</taxon>
        <taxon>Hypocreomycetidae</taxon>
        <taxon>Hypocreales</taxon>
        <taxon>Ophiocordycipitaceae</taxon>
        <taxon>Ophiocordyceps</taxon>
    </lineage>
</organism>
<dbReference type="InterPro" id="IPR027417">
    <property type="entry name" value="P-loop_NTPase"/>
</dbReference>
<dbReference type="SUPFAM" id="SSF52540">
    <property type="entry name" value="P-loop containing nucleoside triphosphate hydrolases"/>
    <property type="match status" value="1"/>
</dbReference>
<dbReference type="InterPro" id="IPR031167">
    <property type="entry name" value="G_OBG"/>
</dbReference>
<evidence type="ECO:0000256" key="1">
    <source>
        <dbReference type="ARBA" id="ARBA00022741"/>
    </source>
</evidence>
<keyword evidence="2" id="KW-0342">GTP-binding</keyword>
<dbReference type="Proteomes" id="UP000224854">
    <property type="component" value="Unassembled WGS sequence"/>
</dbReference>
<dbReference type="InterPro" id="IPR012675">
    <property type="entry name" value="Beta-grasp_dom_sf"/>
</dbReference>
<dbReference type="OrthoDB" id="545683at2759"/>
<reference evidence="4 5" key="1">
    <citation type="submission" date="2017-06" db="EMBL/GenBank/DDBJ databases">
        <title>Ant-infecting Ophiocordyceps genomes reveal a high diversity of potential behavioral manipulation genes and a possible major role for enterotoxins.</title>
        <authorList>
            <person name="De Bekker C."/>
            <person name="Evans H.C."/>
            <person name="Brachmann A."/>
            <person name="Hughes D.P."/>
        </authorList>
    </citation>
    <scope>NUCLEOTIDE SEQUENCE [LARGE SCALE GENOMIC DNA]</scope>
    <source>
        <strain evidence="4 5">1348a</strain>
    </source>
</reference>
<feature type="domain" description="OBG-type G" evidence="3">
    <location>
        <begin position="5"/>
        <end position="274"/>
    </location>
</feature>
<dbReference type="EMBL" id="NJEU01000398">
    <property type="protein sequence ID" value="PHH74979.1"/>
    <property type="molecule type" value="Genomic_DNA"/>
</dbReference>
<dbReference type="CDD" id="cd01899">
    <property type="entry name" value="Ygr210"/>
    <property type="match status" value="1"/>
</dbReference>
<evidence type="ECO:0000259" key="3">
    <source>
        <dbReference type="PROSITE" id="PS51710"/>
    </source>
</evidence>
<dbReference type="Pfam" id="PF08438">
    <property type="entry name" value="YGR210-like_G4"/>
    <property type="match status" value="1"/>
</dbReference>
<keyword evidence="5" id="KW-1185">Reference proteome</keyword>
<evidence type="ECO:0000256" key="2">
    <source>
        <dbReference type="ARBA" id="ARBA00023134"/>
    </source>
</evidence>
<evidence type="ECO:0000313" key="5">
    <source>
        <dbReference type="Proteomes" id="UP000224854"/>
    </source>
</evidence>
<keyword evidence="1" id="KW-0547">Nucleotide-binding</keyword>
<dbReference type="PANTHER" id="PTHR23305:SF1">
    <property type="entry name" value="OBG-TYPE G DOMAIN-CONTAINING PROTEIN"/>
    <property type="match status" value="1"/>
</dbReference>
<dbReference type="AlphaFoldDB" id="A0A2C5XJV8"/>
<dbReference type="CDD" id="cd04938">
    <property type="entry name" value="TGS_Obg"/>
    <property type="match status" value="1"/>
</dbReference>
<dbReference type="PROSITE" id="PS51710">
    <property type="entry name" value="G_OBG"/>
    <property type="match status" value="1"/>
</dbReference>
<name>A0A2C5XJV8_9HYPO</name>
<gene>
    <name evidence="4" type="ORF">CDD82_4636</name>
</gene>
<dbReference type="GO" id="GO:0005737">
    <property type="term" value="C:cytoplasm"/>
    <property type="evidence" value="ECO:0007669"/>
    <property type="project" value="TreeGrafter"/>
</dbReference>
<comment type="caution">
    <text evidence="4">The sequence shown here is derived from an EMBL/GenBank/DDBJ whole genome shotgun (WGS) entry which is preliminary data.</text>
</comment>
<sequence>MPRDPLIGLVGKPSAGKSTTLNSLTDASSKVGNFPFTTIDPQRAVGYLQIDCVCARYGVQDRCKPNHGSCVDGRRSVPIEMLDVAGLVPGAHQGRGLGNKFLDDLRHADALIHVVDASGTVDAEGKETRGYDPSVDIAWLRSEIVAWISGNLLQRWPSVRRRHAAIKAAAPDTLQGQFSGYGATASVIARTLHRAAVKEPLEDWSDETVHHIVRCFVDEKFPTVIALNKIDHPDADKNIAKIAKTHDANTIVLCSAISEIFLRKMAKQGYINYVEGSEFVDTKQDLIQQGDPTGGGLKDLDEKNRTRIENLKDMVLYRFGSTGVVQVLSRAAQLLGLVPVFPVRNTSTFSAGASESKFVFRDCVLVRKGSTVGDVARKVMGDAPIAYIEGVGNLRVAEDDAVAVGKNDVLSFKIGRT</sequence>
<accession>A0A2C5XJV8</accession>
<dbReference type="Gene3D" id="3.10.20.30">
    <property type="match status" value="1"/>
</dbReference>
<dbReference type="PRINTS" id="PR00326">
    <property type="entry name" value="GTP1OBG"/>
</dbReference>
<dbReference type="FunFam" id="1.10.8.470:FF:000001">
    <property type="entry name" value="GTP-binding protein homolog"/>
    <property type="match status" value="1"/>
</dbReference>
<dbReference type="Pfam" id="PF01926">
    <property type="entry name" value="MMR_HSR1"/>
    <property type="match status" value="1"/>
</dbReference>
<proteinExistence type="predicted"/>
<dbReference type="GO" id="GO:0005525">
    <property type="term" value="F:GTP binding"/>
    <property type="evidence" value="ECO:0007669"/>
    <property type="project" value="UniProtKB-KW"/>
</dbReference>
<dbReference type="Gene3D" id="3.40.50.300">
    <property type="entry name" value="P-loop containing nucleotide triphosphate hydrolases"/>
    <property type="match status" value="1"/>
</dbReference>
<protein>
    <recommendedName>
        <fullName evidence="3">OBG-type G domain-containing protein</fullName>
    </recommendedName>
</protein>
<evidence type="ECO:0000313" key="4">
    <source>
        <dbReference type="EMBL" id="PHH74979.1"/>
    </source>
</evidence>
<dbReference type="GO" id="GO:0016887">
    <property type="term" value="F:ATP hydrolysis activity"/>
    <property type="evidence" value="ECO:0007669"/>
    <property type="project" value="TreeGrafter"/>
</dbReference>
<dbReference type="InterPro" id="IPR006073">
    <property type="entry name" value="GTP-bd"/>
</dbReference>